<evidence type="ECO:0000313" key="3">
    <source>
        <dbReference type="Proteomes" id="UP000269883"/>
    </source>
</evidence>
<sequence>MHEDSPGCEFDPETRTLVATVFGTVQFTKEGIRIIPSWELSHDKTLLMVDVHPEDFNGEEISSGRLLAVIPPEAKELELDFEALNAALAQALETKEFCPAVMARGLLPEPGQDGRLKLAFKADQTAGTLREDGSMDFRERGGIHFVNEGDELGILYPPIPGTPGHDIFGTPIEPAEPQPSKAKAGQGVTSTHNDDGTTAFTASRVGVAHFLNDTLEVSELLEISGDVDYDTGNIHAEHGAVHIRGAIKSGFKVEASGDVIVDGLIEEADVTAGGLVVAGGIIMNGKNKVQAEGNVSAKFFQNALVRAGGDVIAELEISHSDIIATGSIIALGRKGIISGGHIISGSDIHAKIIGNESRSKTIVEIRLPSPRQDQLTNARNQLTEELSRLDKAIGAEDALTMLMTAPEEDRRILAELVKVRGKIQADIRTIDESIATERKALEDLLAEKQVKAEQQAFCGTEVIFSGKSLKVTEDMNAPRFHWNPQDRKIETD</sequence>
<dbReference type="RefSeq" id="WP_126376600.1">
    <property type="nucleotide sequence ID" value="NZ_AP017378.1"/>
</dbReference>
<dbReference type="Pfam" id="PF03961">
    <property type="entry name" value="FapA"/>
    <property type="match status" value="1"/>
</dbReference>
<dbReference type="InterPro" id="IPR005646">
    <property type="entry name" value="FapA"/>
</dbReference>
<proteinExistence type="predicted"/>
<evidence type="ECO:0000259" key="1">
    <source>
        <dbReference type="Pfam" id="PF20250"/>
    </source>
</evidence>
<organism evidence="2 3">
    <name type="scientific">Desulfovibrio ferrophilus</name>
    <dbReference type="NCBI Taxonomy" id="241368"/>
    <lineage>
        <taxon>Bacteria</taxon>
        <taxon>Pseudomonadati</taxon>
        <taxon>Thermodesulfobacteriota</taxon>
        <taxon>Desulfovibrionia</taxon>
        <taxon>Desulfovibrionales</taxon>
        <taxon>Desulfovibrionaceae</taxon>
        <taxon>Desulfovibrio</taxon>
    </lineage>
</organism>
<protein>
    <recommendedName>
        <fullName evidence="1">Flagellar Assembly Protein A N-terminal region domain-containing protein</fullName>
    </recommendedName>
</protein>
<dbReference type="KEGG" id="dfl:DFE_0662"/>
<keyword evidence="3" id="KW-1185">Reference proteome</keyword>
<dbReference type="Proteomes" id="UP000269883">
    <property type="component" value="Chromosome"/>
</dbReference>
<dbReference type="InterPro" id="IPR046866">
    <property type="entry name" value="FapA_N"/>
</dbReference>
<dbReference type="PANTHER" id="PTHR38032:SF1">
    <property type="entry name" value="RNA-BINDING PROTEIN KHPB N-TERMINAL DOMAIN-CONTAINING PROTEIN"/>
    <property type="match status" value="1"/>
</dbReference>
<name>A0A2Z6AVZ4_9BACT</name>
<dbReference type="PANTHER" id="PTHR38032">
    <property type="entry name" value="POLYMERASE-RELATED"/>
    <property type="match status" value="1"/>
</dbReference>
<evidence type="ECO:0000313" key="2">
    <source>
        <dbReference type="EMBL" id="BBD07388.1"/>
    </source>
</evidence>
<gene>
    <name evidence="2" type="ORF">DFE_0662</name>
</gene>
<dbReference type="InterPro" id="IPR046865">
    <property type="entry name" value="FapA_b_solenoid"/>
</dbReference>
<dbReference type="AlphaFoldDB" id="A0A2Z6AVZ4"/>
<reference evidence="2 3" key="1">
    <citation type="journal article" date="2018" name="Sci. Adv.">
        <title>Multi-heme cytochromes provide a pathway for survival in energy-limited environments.</title>
        <authorList>
            <person name="Deng X."/>
            <person name="Dohmae N."/>
            <person name="Nealson K.H."/>
            <person name="Hashimoto K."/>
            <person name="Okamoto A."/>
        </authorList>
    </citation>
    <scope>NUCLEOTIDE SEQUENCE [LARGE SCALE GENOMIC DNA]</scope>
    <source>
        <strain evidence="2 3">IS5</strain>
    </source>
</reference>
<dbReference type="EMBL" id="AP017378">
    <property type="protein sequence ID" value="BBD07388.1"/>
    <property type="molecule type" value="Genomic_DNA"/>
</dbReference>
<feature type="domain" description="Flagellar Assembly Protein A N-terminal region" evidence="1">
    <location>
        <begin position="39"/>
        <end position="210"/>
    </location>
</feature>
<dbReference type="OrthoDB" id="9775837at2"/>
<accession>A0A2Z6AVZ4</accession>
<dbReference type="Pfam" id="PF20250">
    <property type="entry name" value="FapA_N"/>
    <property type="match status" value="1"/>
</dbReference>